<protein>
    <submittedName>
        <fullName evidence="3">Uncharacterized protein</fullName>
    </submittedName>
</protein>
<feature type="region of interest" description="Disordered" evidence="1">
    <location>
        <begin position="423"/>
        <end position="444"/>
    </location>
</feature>
<dbReference type="EMBL" id="MU005599">
    <property type="protein sequence ID" value="KAF2680038.1"/>
    <property type="molecule type" value="Genomic_DNA"/>
</dbReference>
<evidence type="ECO:0000313" key="4">
    <source>
        <dbReference type="Proteomes" id="UP000799291"/>
    </source>
</evidence>
<sequence length="444" mass="48861">MSLQRLVRFAFFAALASGTWSRAVVLDDRRALVTSSVVLPKEQVVSFFRRQESTPATPIDTAPPSDPTSTPVETSPLPTSTPAPTPGETSPTAVEPARETRGCSPKTCGQACDPGEKTSTLAKRAVPRTTEPEACRWAGPENYANSGDFMASEGNLGRSAAPGTENSFIVPLPEDGRTSSKMVSFLDKPVTLAIPHLVGCTSIIVVSKKGTWANHIWELPTFRPDPNEDEETGEQRGWFMPGFVGEDRPTTETFPQAEQLAFFKSNAIDRLHSRYDPVTDAHESGLDPLREAGNLFDDESEFRVFMYAPFVTIFDENDPNYMKEKPEGLKPAWDRDGEPNPRGDEGTTAYNDQIKAEIRTIFGKQDLDIEVILYAPDVEDFEDAGFDSHRGRALVQYQPGDGNEDGSKAQWRIFFEAEVEAHDGAEWDPLGSQGDKPAQRCTPP</sequence>
<keyword evidence="2" id="KW-0732">Signal</keyword>
<dbReference type="Proteomes" id="UP000799291">
    <property type="component" value="Unassembled WGS sequence"/>
</dbReference>
<name>A0A6G1IPL3_9PLEO</name>
<feature type="compositionally biased region" description="Low complexity" evidence="1">
    <location>
        <begin position="53"/>
        <end position="78"/>
    </location>
</feature>
<feature type="chain" id="PRO_5026238631" evidence="2">
    <location>
        <begin position="22"/>
        <end position="444"/>
    </location>
</feature>
<dbReference type="AlphaFoldDB" id="A0A6G1IPL3"/>
<feature type="compositionally biased region" description="Basic and acidic residues" evidence="1">
    <location>
        <begin position="325"/>
        <end position="345"/>
    </location>
</feature>
<accession>A0A6G1IPL3</accession>
<keyword evidence="4" id="KW-1185">Reference proteome</keyword>
<evidence type="ECO:0000256" key="1">
    <source>
        <dbReference type="SAM" id="MobiDB-lite"/>
    </source>
</evidence>
<feature type="region of interest" description="Disordered" evidence="1">
    <location>
        <begin position="325"/>
        <end position="349"/>
    </location>
</feature>
<evidence type="ECO:0000256" key="2">
    <source>
        <dbReference type="SAM" id="SignalP"/>
    </source>
</evidence>
<feature type="region of interest" description="Disordered" evidence="1">
    <location>
        <begin position="50"/>
        <end position="131"/>
    </location>
</feature>
<proteinExistence type="predicted"/>
<feature type="signal peptide" evidence="2">
    <location>
        <begin position="1"/>
        <end position="21"/>
    </location>
</feature>
<reference evidence="3" key="1">
    <citation type="journal article" date="2020" name="Stud. Mycol.">
        <title>101 Dothideomycetes genomes: a test case for predicting lifestyles and emergence of pathogens.</title>
        <authorList>
            <person name="Haridas S."/>
            <person name="Albert R."/>
            <person name="Binder M."/>
            <person name="Bloem J."/>
            <person name="Labutti K."/>
            <person name="Salamov A."/>
            <person name="Andreopoulos B."/>
            <person name="Baker S."/>
            <person name="Barry K."/>
            <person name="Bills G."/>
            <person name="Bluhm B."/>
            <person name="Cannon C."/>
            <person name="Castanera R."/>
            <person name="Culley D."/>
            <person name="Daum C."/>
            <person name="Ezra D."/>
            <person name="Gonzalez J."/>
            <person name="Henrissat B."/>
            <person name="Kuo A."/>
            <person name="Liang C."/>
            <person name="Lipzen A."/>
            <person name="Lutzoni F."/>
            <person name="Magnuson J."/>
            <person name="Mondo S."/>
            <person name="Nolan M."/>
            <person name="Ohm R."/>
            <person name="Pangilinan J."/>
            <person name="Park H.-J."/>
            <person name="Ramirez L."/>
            <person name="Alfaro M."/>
            <person name="Sun H."/>
            <person name="Tritt A."/>
            <person name="Yoshinaga Y."/>
            <person name="Zwiers L.-H."/>
            <person name="Turgeon B."/>
            <person name="Goodwin S."/>
            <person name="Spatafora J."/>
            <person name="Crous P."/>
            <person name="Grigoriev I."/>
        </authorList>
    </citation>
    <scope>NUCLEOTIDE SEQUENCE</scope>
    <source>
        <strain evidence="3">CBS 122367</strain>
    </source>
</reference>
<organism evidence="3 4">
    <name type="scientific">Lentithecium fluviatile CBS 122367</name>
    <dbReference type="NCBI Taxonomy" id="1168545"/>
    <lineage>
        <taxon>Eukaryota</taxon>
        <taxon>Fungi</taxon>
        <taxon>Dikarya</taxon>
        <taxon>Ascomycota</taxon>
        <taxon>Pezizomycotina</taxon>
        <taxon>Dothideomycetes</taxon>
        <taxon>Pleosporomycetidae</taxon>
        <taxon>Pleosporales</taxon>
        <taxon>Massarineae</taxon>
        <taxon>Lentitheciaceae</taxon>
        <taxon>Lentithecium</taxon>
    </lineage>
</organism>
<evidence type="ECO:0000313" key="3">
    <source>
        <dbReference type="EMBL" id="KAF2680038.1"/>
    </source>
</evidence>
<gene>
    <name evidence="3" type="ORF">K458DRAFT_407615</name>
</gene>
<dbReference type="OrthoDB" id="3886018at2759"/>